<dbReference type="Proteomes" id="UP000738349">
    <property type="component" value="Unassembled WGS sequence"/>
</dbReference>
<dbReference type="FunFam" id="3.90.850.10:FF:000002">
    <property type="entry name" value="2-hydroxyhepta-2,4-diene-1,7-dioate isomerase"/>
    <property type="match status" value="1"/>
</dbReference>
<accession>A0A9P9I710</accession>
<feature type="transmembrane region" description="Helical" evidence="8">
    <location>
        <begin position="659"/>
        <end position="684"/>
    </location>
</feature>
<dbReference type="SUPFAM" id="SSF103473">
    <property type="entry name" value="MFS general substrate transporter"/>
    <property type="match status" value="1"/>
</dbReference>
<dbReference type="AlphaFoldDB" id="A0A9P9I710"/>
<gene>
    <name evidence="10" type="ORF">EDB81DRAFT_954103</name>
</gene>
<evidence type="ECO:0000259" key="9">
    <source>
        <dbReference type="PROSITE" id="PS50850"/>
    </source>
</evidence>
<protein>
    <recommendedName>
        <fullName evidence="9">Major facilitator superfamily (MFS) profile domain-containing protein</fullName>
    </recommendedName>
</protein>
<feature type="transmembrane region" description="Helical" evidence="8">
    <location>
        <begin position="356"/>
        <end position="374"/>
    </location>
</feature>
<comment type="subcellular location">
    <subcellularLocation>
        <location evidence="1">Membrane</location>
        <topology evidence="1">Multi-pass membrane protein</topology>
    </subcellularLocation>
</comment>
<evidence type="ECO:0000313" key="11">
    <source>
        <dbReference type="Proteomes" id="UP000738349"/>
    </source>
</evidence>
<evidence type="ECO:0000256" key="7">
    <source>
        <dbReference type="ARBA" id="ARBA00023180"/>
    </source>
</evidence>
<dbReference type="SUPFAM" id="SSF56529">
    <property type="entry name" value="FAH"/>
    <property type="match status" value="1"/>
</dbReference>
<evidence type="ECO:0000256" key="5">
    <source>
        <dbReference type="ARBA" id="ARBA00022989"/>
    </source>
</evidence>
<keyword evidence="6 8" id="KW-0472">Membrane</keyword>
<feature type="transmembrane region" description="Helical" evidence="8">
    <location>
        <begin position="548"/>
        <end position="575"/>
    </location>
</feature>
<evidence type="ECO:0000256" key="4">
    <source>
        <dbReference type="ARBA" id="ARBA00022723"/>
    </source>
</evidence>
<sequence>MQNWTHLIRFRAVEDGQVHLGQLVDTARDVGIDCLNGVEVKAFLINGDIFNGTVTKNVLTVDHLLSPVSREQCNYIRCLGLNYKDHAEEGGFPIPDELEVFTKPRAALTGPFPATVTIPKCAQDGTSDYEAELCVVIGKTGRDIPEDRALEYVLGYTASNDVSARTLQLAAKQWSFSKGLDNSCPMGPVLVSPSAIDDPQSLGIKAIYNGQTVQDSNTKNMIFSVRKQISCLSRGTTLEAGSVLLTGTPAGIGYFKKPRVSLEDGGRIDIQIEKIGTLVNKNWSTLWKTLVIVNQGIFVIASVIPTMSIAPLTPIFMQQWEKSLADVALLTGVTVILLGYCNFIIVPSCEIFGRRVTLLVCALLNLGACIWQATATSYGSFLAARILAGTGASANESIMSVVVTDIYFLHERGKYVGSYFWCYFVGLFLGPIISGAIAEAASFRIFFWACTGAQGLNIISLLFFFPETRRLRKDNSTPAVQVSEQAKEDNAKLESSSGHAEFVSPTLMRNLQAGIRGSGRPSRAQFGIFQEIDRTAWRSVVRHFFTPAYIFFFPIVFWASMAMGSASNALLAVNILQSPGLAAPPYNFTPAQVGYANFALVVGGVVGLAVAGPWSDYISQKATERNNGIREPEMRLLSLSPFIAIAIAFGVGLQDKWPWPAIIIIGFGFVGVQVVAIPTISITYAIDCYRPIAGEIMAIATVCKNTFGFGMTYFMNDWATADSFVPPVMLLMAMTAGITLVGMVALIFYGKTCRRLTRNSKVHSF</sequence>
<feature type="transmembrane region" description="Helical" evidence="8">
    <location>
        <begin position="696"/>
        <end position="716"/>
    </location>
</feature>
<dbReference type="Gene3D" id="3.90.850.10">
    <property type="entry name" value="Fumarylacetoacetase-like, C-terminal domain"/>
    <property type="match status" value="1"/>
</dbReference>
<dbReference type="EMBL" id="JAGMUV010000046">
    <property type="protein sequence ID" value="KAH7110238.1"/>
    <property type="molecule type" value="Genomic_DNA"/>
</dbReference>
<dbReference type="GO" id="GO:0022857">
    <property type="term" value="F:transmembrane transporter activity"/>
    <property type="evidence" value="ECO:0007669"/>
    <property type="project" value="InterPro"/>
</dbReference>
<feature type="transmembrane region" description="Helical" evidence="8">
    <location>
        <begin position="595"/>
        <end position="615"/>
    </location>
</feature>
<feature type="transmembrane region" description="Helical" evidence="8">
    <location>
        <begin position="636"/>
        <end position="653"/>
    </location>
</feature>
<dbReference type="GO" id="GO:0006107">
    <property type="term" value="P:oxaloacetate metabolic process"/>
    <property type="evidence" value="ECO:0007669"/>
    <property type="project" value="UniProtKB-ARBA"/>
</dbReference>
<dbReference type="GO" id="GO:0005886">
    <property type="term" value="C:plasma membrane"/>
    <property type="evidence" value="ECO:0007669"/>
    <property type="project" value="TreeGrafter"/>
</dbReference>
<dbReference type="Pfam" id="PF01557">
    <property type="entry name" value="FAA_hydrolase"/>
    <property type="match status" value="1"/>
</dbReference>
<reference evidence="10" key="1">
    <citation type="journal article" date="2021" name="Nat. Commun.">
        <title>Genetic determinants of endophytism in the Arabidopsis root mycobiome.</title>
        <authorList>
            <person name="Mesny F."/>
            <person name="Miyauchi S."/>
            <person name="Thiergart T."/>
            <person name="Pickel B."/>
            <person name="Atanasova L."/>
            <person name="Karlsson M."/>
            <person name="Huettel B."/>
            <person name="Barry K.W."/>
            <person name="Haridas S."/>
            <person name="Chen C."/>
            <person name="Bauer D."/>
            <person name="Andreopoulos W."/>
            <person name="Pangilinan J."/>
            <person name="LaButti K."/>
            <person name="Riley R."/>
            <person name="Lipzen A."/>
            <person name="Clum A."/>
            <person name="Drula E."/>
            <person name="Henrissat B."/>
            <person name="Kohler A."/>
            <person name="Grigoriev I.V."/>
            <person name="Martin F.M."/>
            <person name="Hacquard S."/>
        </authorList>
    </citation>
    <scope>NUCLEOTIDE SEQUENCE</scope>
    <source>
        <strain evidence="10">MPI-CAGE-AT-0147</strain>
    </source>
</reference>
<keyword evidence="11" id="KW-1185">Reference proteome</keyword>
<dbReference type="InterPro" id="IPR011701">
    <property type="entry name" value="MFS"/>
</dbReference>
<keyword evidence="4" id="KW-0479">Metal-binding</keyword>
<dbReference type="InterPro" id="IPR036663">
    <property type="entry name" value="Fumarylacetoacetase_C_sf"/>
</dbReference>
<dbReference type="GO" id="GO:0046872">
    <property type="term" value="F:metal ion binding"/>
    <property type="evidence" value="ECO:0007669"/>
    <property type="project" value="UniProtKB-KW"/>
</dbReference>
<dbReference type="PANTHER" id="PTHR23502:SF149">
    <property type="entry name" value="TRANSPORTER, PUTATIVE-RELATED"/>
    <property type="match status" value="1"/>
</dbReference>
<evidence type="ECO:0000313" key="10">
    <source>
        <dbReference type="EMBL" id="KAH7110238.1"/>
    </source>
</evidence>
<dbReference type="InterPro" id="IPR011234">
    <property type="entry name" value="Fumarylacetoacetase-like_C"/>
</dbReference>
<dbReference type="Gene3D" id="1.20.1250.20">
    <property type="entry name" value="MFS general substrate transporter like domains"/>
    <property type="match status" value="1"/>
</dbReference>
<feature type="transmembrane region" description="Helical" evidence="8">
    <location>
        <begin position="324"/>
        <end position="344"/>
    </location>
</feature>
<dbReference type="OrthoDB" id="5215911at2759"/>
<proteinExistence type="inferred from homology"/>
<evidence type="ECO:0000256" key="3">
    <source>
        <dbReference type="ARBA" id="ARBA00022692"/>
    </source>
</evidence>
<evidence type="ECO:0000256" key="1">
    <source>
        <dbReference type="ARBA" id="ARBA00004141"/>
    </source>
</evidence>
<keyword evidence="5 8" id="KW-1133">Transmembrane helix</keyword>
<organism evidence="10 11">
    <name type="scientific">Dactylonectria macrodidyma</name>
    <dbReference type="NCBI Taxonomy" id="307937"/>
    <lineage>
        <taxon>Eukaryota</taxon>
        <taxon>Fungi</taxon>
        <taxon>Dikarya</taxon>
        <taxon>Ascomycota</taxon>
        <taxon>Pezizomycotina</taxon>
        <taxon>Sordariomycetes</taxon>
        <taxon>Hypocreomycetidae</taxon>
        <taxon>Hypocreales</taxon>
        <taxon>Nectriaceae</taxon>
        <taxon>Dactylonectria</taxon>
    </lineage>
</organism>
<name>A0A9P9I710_9HYPO</name>
<feature type="transmembrane region" description="Helical" evidence="8">
    <location>
        <begin position="445"/>
        <end position="465"/>
    </location>
</feature>
<feature type="transmembrane region" description="Helical" evidence="8">
    <location>
        <begin position="386"/>
        <end position="408"/>
    </location>
</feature>
<feature type="transmembrane region" description="Helical" evidence="8">
    <location>
        <begin position="728"/>
        <end position="749"/>
    </location>
</feature>
<feature type="transmembrane region" description="Helical" evidence="8">
    <location>
        <begin position="290"/>
        <end position="312"/>
    </location>
</feature>
<comment type="caution">
    <text evidence="10">The sequence shown here is derived from an EMBL/GenBank/DDBJ whole genome shotgun (WGS) entry which is preliminary data.</text>
</comment>
<keyword evidence="7" id="KW-0325">Glycoprotein</keyword>
<dbReference type="GO" id="GO:0050163">
    <property type="term" value="F:oxaloacetate tautomerase activity"/>
    <property type="evidence" value="ECO:0007669"/>
    <property type="project" value="UniProtKB-ARBA"/>
</dbReference>
<feature type="domain" description="Major facilitator superfamily (MFS) profile" evidence="9">
    <location>
        <begin position="289"/>
        <end position="754"/>
    </location>
</feature>
<dbReference type="InterPro" id="IPR020846">
    <property type="entry name" value="MFS_dom"/>
</dbReference>
<dbReference type="PROSITE" id="PS50850">
    <property type="entry name" value="MFS"/>
    <property type="match status" value="1"/>
</dbReference>
<evidence type="ECO:0000256" key="8">
    <source>
        <dbReference type="SAM" id="Phobius"/>
    </source>
</evidence>
<evidence type="ECO:0000256" key="6">
    <source>
        <dbReference type="ARBA" id="ARBA00023136"/>
    </source>
</evidence>
<comment type="similarity">
    <text evidence="2">Belongs to the FAH family.</text>
</comment>
<feature type="transmembrane region" description="Helical" evidence="8">
    <location>
        <begin position="420"/>
        <end position="439"/>
    </location>
</feature>
<dbReference type="InterPro" id="IPR036259">
    <property type="entry name" value="MFS_trans_sf"/>
</dbReference>
<dbReference type="PANTHER" id="PTHR23502">
    <property type="entry name" value="MAJOR FACILITATOR SUPERFAMILY"/>
    <property type="match status" value="1"/>
</dbReference>
<keyword evidence="3 8" id="KW-0812">Transmembrane</keyword>
<dbReference type="Pfam" id="PF07690">
    <property type="entry name" value="MFS_1"/>
    <property type="match status" value="1"/>
</dbReference>
<evidence type="ECO:0000256" key="2">
    <source>
        <dbReference type="ARBA" id="ARBA00010211"/>
    </source>
</evidence>